<protein>
    <submittedName>
        <fullName evidence="1">Uncharacterized protein</fullName>
    </submittedName>
</protein>
<name>A0A9D9HS89_9BACT</name>
<comment type="caution">
    <text evidence="1">The sequence shown here is derived from an EMBL/GenBank/DDBJ whole genome shotgun (WGS) entry which is preliminary data.</text>
</comment>
<reference evidence="1" key="2">
    <citation type="journal article" date="2021" name="PeerJ">
        <title>Extensive microbial diversity within the chicken gut microbiome revealed by metagenomics and culture.</title>
        <authorList>
            <person name="Gilroy R."/>
            <person name="Ravi A."/>
            <person name="Getino M."/>
            <person name="Pursley I."/>
            <person name="Horton D.L."/>
            <person name="Alikhan N.F."/>
            <person name="Baker D."/>
            <person name="Gharbi K."/>
            <person name="Hall N."/>
            <person name="Watson M."/>
            <person name="Adriaenssens E.M."/>
            <person name="Foster-Nyarko E."/>
            <person name="Jarju S."/>
            <person name="Secka A."/>
            <person name="Antonio M."/>
            <person name="Oren A."/>
            <person name="Chaudhuri R.R."/>
            <person name="La Ragione R."/>
            <person name="Hildebrand F."/>
            <person name="Pallen M.J."/>
        </authorList>
    </citation>
    <scope>NUCLEOTIDE SEQUENCE</scope>
    <source>
        <strain evidence="1">G3-3990</strain>
    </source>
</reference>
<dbReference type="Proteomes" id="UP000823641">
    <property type="component" value="Unassembled WGS sequence"/>
</dbReference>
<reference evidence="1" key="1">
    <citation type="submission" date="2020-10" db="EMBL/GenBank/DDBJ databases">
        <authorList>
            <person name="Gilroy R."/>
        </authorList>
    </citation>
    <scope>NUCLEOTIDE SEQUENCE</scope>
    <source>
        <strain evidence="1">G3-3990</strain>
    </source>
</reference>
<evidence type="ECO:0000313" key="1">
    <source>
        <dbReference type="EMBL" id="MBO8458892.1"/>
    </source>
</evidence>
<sequence length="66" mass="7407">MKTVKVFSEKLGAEVSIQLEGNAASITEMYDSSKESNECALASKFENRAWESWMNNGWNNWGAICN</sequence>
<dbReference type="EMBL" id="JADIMG010000004">
    <property type="protein sequence ID" value="MBO8458892.1"/>
    <property type="molecule type" value="Genomic_DNA"/>
</dbReference>
<proteinExistence type="predicted"/>
<organism evidence="1 2">
    <name type="scientific">Candidatus Gallipaludibacter merdavium</name>
    <dbReference type="NCBI Taxonomy" id="2840839"/>
    <lineage>
        <taxon>Bacteria</taxon>
        <taxon>Pseudomonadati</taxon>
        <taxon>Bacteroidota</taxon>
        <taxon>Bacteroidia</taxon>
        <taxon>Bacteroidales</taxon>
        <taxon>Candidatus Gallipaludibacter</taxon>
    </lineage>
</organism>
<dbReference type="AlphaFoldDB" id="A0A9D9HS89"/>
<accession>A0A9D9HS89</accession>
<evidence type="ECO:0000313" key="2">
    <source>
        <dbReference type="Proteomes" id="UP000823641"/>
    </source>
</evidence>
<gene>
    <name evidence="1" type="ORF">IAA73_00940</name>
</gene>